<dbReference type="Proteomes" id="UP001177003">
    <property type="component" value="Chromosome 2"/>
</dbReference>
<reference evidence="1" key="1">
    <citation type="submission" date="2023-04" db="EMBL/GenBank/DDBJ databases">
        <authorList>
            <person name="Vijverberg K."/>
            <person name="Xiong W."/>
            <person name="Schranz E."/>
        </authorList>
    </citation>
    <scope>NUCLEOTIDE SEQUENCE</scope>
</reference>
<gene>
    <name evidence="1" type="ORF">LSALG_LOCUS13514</name>
</gene>
<keyword evidence="2" id="KW-1185">Reference proteome</keyword>
<protein>
    <submittedName>
        <fullName evidence="1">Uncharacterized protein</fullName>
    </submittedName>
</protein>
<evidence type="ECO:0000313" key="1">
    <source>
        <dbReference type="EMBL" id="CAI9273359.1"/>
    </source>
</evidence>
<dbReference type="EMBL" id="OX465078">
    <property type="protein sequence ID" value="CAI9273359.1"/>
    <property type="molecule type" value="Genomic_DNA"/>
</dbReference>
<organism evidence="1 2">
    <name type="scientific">Lactuca saligna</name>
    <name type="common">Willowleaf lettuce</name>
    <dbReference type="NCBI Taxonomy" id="75948"/>
    <lineage>
        <taxon>Eukaryota</taxon>
        <taxon>Viridiplantae</taxon>
        <taxon>Streptophyta</taxon>
        <taxon>Embryophyta</taxon>
        <taxon>Tracheophyta</taxon>
        <taxon>Spermatophyta</taxon>
        <taxon>Magnoliopsida</taxon>
        <taxon>eudicotyledons</taxon>
        <taxon>Gunneridae</taxon>
        <taxon>Pentapetalae</taxon>
        <taxon>asterids</taxon>
        <taxon>campanulids</taxon>
        <taxon>Asterales</taxon>
        <taxon>Asteraceae</taxon>
        <taxon>Cichorioideae</taxon>
        <taxon>Cichorieae</taxon>
        <taxon>Lactucinae</taxon>
        <taxon>Lactuca</taxon>
    </lineage>
</organism>
<evidence type="ECO:0000313" key="2">
    <source>
        <dbReference type="Proteomes" id="UP001177003"/>
    </source>
</evidence>
<proteinExistence type="predicted"/>
<accession>A0AA35YG78</accession>
<name>A0AA35YG78_LACSI</name>
<dbReference type="AlphaFoldDB" id="A0AA35YG78"/>
<sequence length="171" mass="19013">MLLCSALNIPPSVTLFRHFYITVSNGDWVSFSLRHGLVELYYGLPTSVKWWNVEFFFVDTSAFSSPMAYGATSDRGLNAPPELSIERENVDRKKPIETMVGQEVTLIDCLHKKRLSDSLVVVKEVVVLDSHSLFESSMDSTMNPPSLEALVSLVSSLMKKNVKAESGKGKP</sequence>